<evidence type="ECO:0000256" key="10">
    <source>
        <dbReference type="ARBA" id="ARBA00023004"/>
    </source>
</evidence>
<feature type="transmembrane region" description="Helical" evidence="13">
    <location>
        <begin position="68"/>
        <end position="89"/>
    </location>
</feature>
<dbReference type="InterPro" id="IPR011577">
    <property type="entry name" value="Cyt_b561_bac/Ni-Hgenase"/>
</dbReference>
<evidence type="ECO:0000256" key="12">
    <source>
        <dbReference type="ARBA" id="ARBA00037975"/>
    </source>
</evidence>
<evidence type="ECO:0000256" key="2">
    <source>
        <dbReference type="ARBA" id="ARBA00004651"/>
    </source>
</evidence>
<keyword evidence="9 13" id="KW-1133">Transmembrane helix</keyword>
<dbReference type="GO" id="GO:0046872">
    <property type="term" value="F:metal ion binding"/>
    <property type="evidence" value="ECO:0007669"/>
    <property type="project" value="UniProtKB-KW"/>
</dbReference>
<evidence type="ECO:0000256" key="5">
    <source>
        <dbReference type="ARBA" id="ARBA00022617"/>
    </source>
</evidence>
<keyword evidence="11 13" id="KW-0472">Membrane</keyword>
<comment type="similarity">
    <text evidence="12">Belongs to the cytochrome b561 family.</text>
</comment>
<dbReference type="GO" id="GO:0009055">
    <property type="term" value="F:electron transfer activity"/>
    <property type="evidence" value="ECO:0007669"/>
    <property type="project" value="InterPro"/>
</dbReference>
<evidence type="ECO:0000256" key="6">
    <source>
        <dbReference type="ARBA" id="ARBA00022692"/>
    </source>
</evidence>
<feature type="transmembrane region" description="Helical" evidence="13">
    <location>
        <begin position="109"/>
        <end position="133"/>
    </location>
</feature>
<dbReference type="InterPro" id="IPR016174">
    <property type="entry name" value="Di-haem_cyt_TM"/>
</dbReference>
<evidence type="ECO:0000256" key="4">
    <source>
        <dbReference type="ARBA" id="ARBA00022475"/>
    </source>
</evidence>
<name>A0A5E7DDD4_PSEFL</name>
<dbReference type="EMBL" id="CABVIB010000016">
    <property type="protein sequence ID" value="VVO09915.1"/>
    <property type="molecule type" value="Genomic_DNA"/>
</dbReference>
<evidence type="ECO:0000256" key="9">
    <source>
        <dbReference type="ARBA" id="ARBA00022989"/>
    </source>
</evidence>
<evidence type="ECO:0000256" key="7">
    <source>
        <dbReference type="ARBA" id="ARBA00022723"/>
    </source>
</evidence>
<keyword evidence="5" id="KW-0349">Heme</keyword>
<evidence type="ECO:0000256" key="11">
    <source>
        <dbReference type="ARBA" id="ARBA00023136"/>
    </source>
</evidence>
<keyword evidence="3" id="KW-0813">Transport</keyword>
<keyword evidence="8" id="KW-0249">Electron transport</keyword>
<proteinExistence type="inferred from homology"/>
<keyword evidence="4" id="KW-1003">Cell membrane</keyword>
<dbReference type="AlphaFoldDB" id="A0A5E7DDD4"/>
<protein>
    <submittedName>
        <fullName evidence="15">Cytochrome b561</fullName>
    </submittedName>
</protein>
<dbReference type="GO" id="GO:0022904">
    <property type="term" value="P:respiratory electron transport chain"/>
    <property type="evidence" value="ECO:0007669"/>
    <property type="project" value="InterPro"/>
</dbReference>
<dbReference type="SUPFAM" id="SSF81342">
    <property type="entry name" value="Transmembrane di-heme cytochromes"/>
    <property type="match status" value="1"/>
</dbReference>
<evidence type="ECO:0000256" key="13">
    <source>
        <dbReference type="SAM" id="Phobius"/>
    </source>
</evidence>
<feature type="domain" description="Cytochrome b561 bacterial/Ni-hydrogenase" evidence="14">
    <location>
        <begin position="31"/>
        <end position="199"/>
    </location>
</feature>
<feature type="transmembrane region" description="Helical" evidence="13">
    <location>
        <begin position="167"/>
        <end position="189"/>
    </location>
</feature>
<sequence>MWRGRFKATGLTVAHNNQKAFFMTRDTAVTRYGKLSITLHWLMLVLFVGVYACVEIKGYMPKGSEARGLLMGFHGLFGASIFALVWIRLLGRLSPRPPIIPKPPAWQTAIAHLTHLALYALMIVTPILAWLMLAAGDKPFPYFGFHVPAPVAIDPDFAKQLKYWHELIGTTGYWLIGLHAAAGLFHYFWVKDNTLERMLIERNT</sequence>
<evidence type="ECO:0000259" key="14">
    <source>
        <dbReference type="Pfam" id="PF01292"/>
    </source>
</evidence>
<keyword evidence="10" id="KW-0408">Iron</keyword>
<comment type="subcellular location">
    <subcellularLocation>
        <location evidence="2">Cell membrane</location>
        <topology evidence="2">Multi-pass membrane protein</topology>
    </subcellularLocation>
</comment>
<dbReference type="GO" id="GO:0020037">
    <property type="term" value="F:heme binding"/>
    <property type="evidence" value="ECO:0007669"/>
    <property type="project" value="TreeGrafter"/>
</dbReference>
<evidence type="ECO:0000313" key="16">
    <source>
        <dbReference type="Proteomes" id="UP000326018"/>
    </source>
</evidence>
<organism evidence="15 16">
    <name type="scientific">Pseudomonas fluorescens</name>
    <dbReference type="NCBI Taxonomy" id="294"/>
    <lineage>
        <taxon>Bacteria</taxon>
        <taxon>Pseudomonadati</taxon>
        <taxon>Pseudomonadota</taxon>
        <taxon>Gammaproteobacteria</taxon>
        <taxon>Pseudomonadales</taxon>
        <taxon>Pseudomonadaceae</taxon>
        <taxon>Pseudomonas</taxon>
    </lineage>
</organism>
<dbReference type="Proteomes" id="UP000326018">
    <property type="component" value="Unassembled WGS sequence"/>
</dbReference>
<evidence type="ECO:0000256" key="8">
    <source>
        <dbReference type="ARBA" id="ARBA00022982"/>
    </source>
</evidence>
<keyword evidence="7" id="KW-0479">Metal-binding</keyword>
<feature type="transmembrane region" description="Helical" evidence="13">
    <location>
        <begin position="37"/>
        <end position="56"/>
    </location>
</feature>
<reference evidence="15 16" key="1">
    <citation type="submission" date="2019-09" db="EMBL/GenBank/DDBJ databases">
        <authorList>
            <person name="Chandra G."/>
            <person name="Truman W A."/>
        </authorList>
    </citation>
    <scope>NUCLEOTIDE SEQUENCE [LARGE SCALE GENOMIC DNA]</scope>
    <source>
        <strain evidence="15">PS712</strain>
    </source>
</reference>
<evidence type="ECO:0000256" key="3">
    <source>
        <dbReference type="ARBA" id="ARBA00022448"/>
    </source>
</evidence>
<gene>
    <name evidence="15" type="primary">yodB_3</name>
    <name evidence="15" type="ORF">PS712_03373</name>
</gene>
<dbReference type="PANTHER" id="PTHR30529:SF3">
    <property type="entry name" value="CYTOCHROME B561 HOMOLOG 1"/>
    <property type="match status" value="1"/>
</dbReference>
<dbReference type="GO" id="GO:0005886">
    <property type="term" value="C:plasma membrane"/>
    <property type="evidence" value="ECO:0007669"/>
    <property type="project" value="UniProtKB-SubCell"/>
</dbReference>
<dbReference type="PANTHER" id="PTHR30529">
    <property type="entry name" value="CYTOCHROME B561"/>
    <property type="match status" value="1"/>
</dbReference>
<dbReference type="InterPro" id="IPR052168">
    <property type="entry name" value="Cytochrome_b561_oxidase"/>
</dbReference>
<accession>A0A5E7DDD4</accession>
<dbReference type="Pfam" id="PF01292">
    <property type="entry name" value="Ni_hydr_CYTB"/>
    <property type="match status" value="1"/>
</dbReference>
<evidence type="ECO:0000256" key="1">
    <source>
        <dbReference type="ARBA" id="ARBA00001970"/>
    </source>
</evidence>
<evidence type="ECO:0000313" key="15">
    <source>
        <dbReference type="EMBL" id="VVO09915.1"/>
    </source>
</evidence>
<keyword evidence="6 13" id="KW-0812">Transmembrane</keyword>
<comment type="cofactor">
    <cofactor evidence="1">
        <name>heme b</name>
        <dbReference type="ChEBI" id="CHEBI:60344"/>
    </cofactor>
</comment>